<name>A0A8J1Y6E3_OWEFU</name>
<evidence type="ECO:0000256" key="1">
    <source>
        <dbReference type="SAM" id="MobiDB-lite"/>
    </source>
</evidence>
<dbReference type="InterPro" id="IPR001878">
    <property type="entry name" value="Znf_CCHC"/>
</dbReference>
<dbReference type="EMBL" id="CAIIXF020000009">
    <property type="protein sequence ID" value="CAH1793424.1"/>
    <property type="molecule type" value="Genomic_DNA"/>
</dbReference>
<dbReference type="SUPFAM" id="SSF57756">
    <property type="entry name" value="Retrovirus zinc finger-like domains"/>
    <property type="match status" value="1"/>
</dbReference>
<evidence type="ECO:0000313" key="3">
    <source>
        <dbReference type="Proteomes" id="UP000749559"/>
    </source>
</evidence>
<gene>
    <name evidence="2" type="ORF">OFUS_LOCUS18273</name>
</gene>
<accession>A0A8J1Y6E3</accession>
<dbReference type="GO" id="GO:0008270">
    <property type="term" value="F:zinc ion binding"/>
    <property type="evidence" value="ECO:0007669"/>
    <property type="project" value="InterPro"/>
</dbReference>
<feature type="region of interest" description="Disordered" evidence="1">
    <location>
        <begin position="55"/>
        <end position="88"/>
    </location>
</feature>
<dbReference type="AlphaFoldDB" id="A0A8J1Y6E3"/>
<dbReference type="InterPro" id="IPR036875">
    <property type="entry name" value="Znf_CCHC_sf"/>
</dbReference>
<dbReference type="PROSITE" id="PS50158">
    <property type="entry name" value="ZF_CCHC"/>
    <property type="match status" value="1"/>
</dbReference>
<feature type="region of interest" description="Disordered" evidence="1">
    <location>
        <begin position="334"/>
        <end position="412"/>
    </location>
</feature>
<dbReference type="Gene3D" id="3.40.50.1110">
    <property type="entry name" value="SGNH hydrolase"/>
    <property type="match status" value="1"/>
</dbReference>
<keyword evidence="3" id="KW-1185">Reference proteome</keyword>
<dbReference type="PANTHER" id="PTHR30383">
    <property type="entry name" value="THIOESTERASE 1/PROTEASE 1/LYSOPHOSPHOLIPASE L1"/>
    <property type="match status" value="1"/>
</dbReference>
<proteinExistence type="predicted"/>
<dbReference type="SUPFAM" id="SSF52266">
    <property type="entry name" value="SGNH hydrolase"/>
    <property type="match status" value="1"/>
</dbReference>
<dbReference type="OrthoDB" id="6110336at2759"/>
<feature type="compositionally biased region" description="Polar residues" evidence="1">
    <location>
        <begin position="386"/>
        <end position="412"/>
    </location>
</feature>
<dbReference type="InterPro" id="IPR051532">
    <property type="entry name" value="Ester_Hydrolysis_Enzymes"/>
</dbReference>
<dbReference type="PANTHER" id="PTHR30383:SF29">
    <property type="entry name" value="SGNH HYDROLASE-TYPE ESTERASE DOMAIN-CONTAINING PROTEIN"/>
    <property type="match status" value="1"/>
</dbReference>
<dbReference type="InterPro" id="IPR036514">
    <property type="entry name" value="SGNH_hydro_sf"/>
</dbReference>
<comment type="caution">
    <text evidence="2">The sequence shown here is derived from an EMBL/GenBank/DDBJ whole genome shotgun (WGS) entry which is preliminary data.</text>
</comment>
<protein>
    <submittedName>
        <fullName evidence="2">Uncharacterized protein</fullName>
    </submittedName>
</protein>
<sequence length="467" mass="51250">MAEHDPPTISQLLATQPDILNDSIDSEVSTSAILNESNTSINIVPDTQLEITLSPRSNLSQRRTLRPRPQPPKTPGRAKPKGRPPKTTSDCAKILNAIMDLKAYHKSCMDTANTTLIALQKTNEDLVKQLASKTVQCSELDKECQSLRQHLSAAKAEARTNANCQPQTLNNLIIGSSIVRDIDPSKLVNTDVIPIGGADIDTVHKKLTSLETKYNTVYLQVGSNDCTKPSKPDEIVNDFKLLIKGASNIASKVVVSSICPRTDKPSAQEKAESINAALQVICEDDNTIFVNNDTTFKLHDGAINEGFLLHDGLHLSKAGTNRLAINMGLKTKAKDITKPFKPKQRKPKQNTPIPPEETPAVSPAHPTTPVPQPQHIIQRAREPEHSWTTVTSRGNKQQNDVTARGQSRSSNNAPYCYKCGESSHLANTCWHPSTVRCYKCKGIGHKQSRCTNNAQPNPYTNNAQNQY</sequence>
<dbReference type="SMART" id="SM00343">
    <property type="entry name" value="ZnF_C2HC"/>
    <property type="match status" value="2"/>
</dbReference>
<dbReference type="Proteomes" id="UP000749559">
    <property type="component" value="Unassembled WGS sequence"/>
</dbReference>
<dbReference type="Gene3D" id="4.10.60.10">
    <property type="entry name" value="Zinc finger, CCHC-type"/>
    <property type="match status" value="1"/>
</dbReference>
<organism evidence="2 3">
    <name type="scientific">Owenia fusiformis</name>
    <name type="common">Polychaete worm</name>
    <dbReference type="NCBI Taxonomy" id="6347"/>
    <lineage>
        <taxon>Eukaryota</taxon>
        <taxon>Metazoa</taxon>
        <taxon>Spiralia</taxon>
        <taxon>Lophotrochozoa</taxon>
        <taxon>Annelida</taxon>
        <taxon>Polychaeta</taxon>
        <taxon>Sedentaria</taxon>
        <taxon>Canalipalpata</taxon>
        <taxon>Sabellida</taxon>
        <taxon>Oweniida</taxon>
        <taxon>Oweniidae</taxon>
        <taxon>Owenia</taxon>
    </lineage>
</organism>
<dbReference type="GO" id="GO:0003676">
    <property type="term" value="F:nucleic acid binding"/>
    <property type="evidence" value="ECO:0007669"/>
    <property type="project" value="InterPro"/>
</dbReference>
<reference evidence="2" key="1">
    <citation type="submission" date="2022-03" db="EMBL/GenBank/DDBJ databases">
        <authorList>
            <person name="Martin C."/>
        </authorList>
    </citation>
    <scope>NUCLEOTIDE SEQUENCE</scope>
</reference>
<evidence type="ECO:0000313" key="2">
    <source>
        <dbReference type="EMBL" id="CAH1793424.1"/>
    </source>
</evidence>